<dbReference type="GO" id="GO:0004803">
    <property type="term" value="F:transposase activity"/>
    <property type="evidence" value="ECO:0007669"/>
    <property type="project" value="UniProtKB-UniRule"/>
</dbReference>
<reference evidence="7 8" key="1">
    <citation type="journal article" date="2020" name="Biotechnol. Biofuels">
        <title>New insights from the biogas microbiome by comprehensive genome-resolved metagenomics of nearly 1600 species originating from multiple anaerobic digesters.</title>
        <authorList>
            <person name="Campanaro S."/>
            <person name="Treu L."/>
            <person name="Rodriguez-R L.M."/>
            <person name="Kovalovszki A."/>
            <person name="Ziels R.M."/>
            <person name="Maus I."/>
            <person name="Zhu X."/>
            <person name="Kougias P.G."/>
            <person name="Basile A."/>
            <person name="Luo G."/>
            <person name="Schluter A."/>
            <person name="Konstantinidis K.T."/>
            <person name="Angelidaki I."/>
        </authorList>
    </citation>
    <scope>NUCLEOTIDE SEQUENCE [LARGE SCALE GENOMIC DNA]</scope>
    <source>
        <strain evidence="7">AS27yjCOA_65</strain>
    </source>
</reference>
<keyword evidence="6" id="KW-0814">Transposable element</keyword>
<evidence type="ECO:0000256" key="1">
    <source>
        <dbReference type="ARBA" id="ARBA00002190"/>
    </source>
</evidence>
<comment type="caution">
    <text evidence="7">The sequence shown here is derived from an EMBL/GenBank/DDBJ whole genome shotgun (WGS) entry which is preliminary data.</text>
</comment>
<evidence type="ECO:0000256" key="4">
    <source>
        <dbReference type="ARBA" id="ARBA00023125"/>
    </source>
</evidence>
<keyword evidence="4 6" id="KW-0238">DNA-binding</keyword>
<sequence>MICIQQASKPCHHKLKPLFSDKTNTREKAEKIINKWEKTWNPKYTAAVRCLEAYEDRFLNYLDCPKEHHSMTRTSNHIERIFKGFRRRMREIKITPNAKSADRILYALVQT</sequence>
<evidence type="ECO:0000313" key="7">
    <source>
        <dbReference type="EMBL" id="NMC62900.1"/>
    </source>
</evidence>
<comment type="similarity">
    <text evidence="2 6">Belongs to the transposase mutator family.</text>
</comment>
<dbReference type="Pfam" id="PF00872">
    <property type="entry name" value="Transposase_mut"/>
    <property type="match status" value="1"/>
</dbReference>
<name>A0A7X9FRC4_9DELT</name>
<keyword evidence="5 6" id="KW-0233">DNA recombination</keyword>
<evidence type="ECO:0000256" key="5">
    <source>
        <dbReference type="ARBA" id="ARBA00023172"/>
    </source>
</evidence>
<gene>
    <name evidence="7" type="ORF">GYA55_06985</name>
</gene>
<dbReference type="PANTHER" id="PTHR33217">
    <property type="entry name" value="TRANSPOSASE FOR INSERTION SEQUENCE ELEMENT IS1081"/>
    <property type="match status" value="1"/>
</dbReference>
<accession>A0A7X9FRC4</accession>
<evidence type="ECO:0000256" key="2">
    <source>
        <dbReference type="ARBA" id="ARBA00010961"/>
    </source>
</evidence>
<dbReference type="GO" id="GO:0003677">
    <property type="term" value="F:DNA binding"/>
    <property type="evidence" value="ECO:0007669"/>
    <property type="project" value="UniProtKB-UniRule"/>
</dbReference>
<protein>
    <recommendedName>
        <fullName evidence="6">Mutator family transposase</fullName>
    </recommendedName>
</protein>
<proteinExistence type="inferred from homology"/>
<dbReference type="InterPro" id="IPR001207">
    <property type="entry name" value="Transposase_mutator"/>
</dbReference>
<dbReference type="Proteomes" id="UP000524246">
    <property type="component" value="Unassembled WGS sequence"/>
</dbReference>
<organism evidence="7 8">
    <name type="scientific">SAR324 cluster bacterium</name>
    <dbReference type="NCBI Taxonomy" id="2024889"/>
    <lineage>
        <taxon>Bacteria</taxon>
        <taxon>Deltaproteobacteria</taxon>
        <taxon>SAR324 cluster</taxon>
    </lineage>
</organism>
<dbReference type="AlphaFoldDB" id="A0A7X9FRC4"/>
<keyword evidence="3 6" id="KW-0815">Transposition</keyword>
<dbReference type="EMBL" id="JAAZON010000306">
    <property type="protein sequence ID" value="NMC62900.1"/>
    <property type="molecule type" value="Genomic_DNA"/>
</dbReference>
<comment type="function">
    <text evidence="1 6">Required for the transposition of the insertion element.</text>
</comment>
<evidence type="ECO:0000313" key="8">
    <source>
        <dbReference type="Proteomes" id="UP000524246"/>
    </source>
</evidence>
<dbReference type="GO" id="GO:0006313">
    <property type="term" value="P:DNA transposition"/>
    <property type="evidence" value="ECO:0007669"/>
    <property type="project" value="UniProtKB-UniRule"/>
</dbReference>
<dbReference type="PANTHER" id="PTHR33217:SF9">
    <property type="entry name" value="MUTATOR FAMILY TRANSPOSASE"/>
    <property type="match status" value="1"/>
</dbReference>
<evidence type="ECO:0000256" key="6">
    <source>
        <dbReference type="RuleBase" id="RU365089"/>
    </source>
</evidence>
<evidence type="ECO:0000256" key="3">
    <source>
        <dbReference type="ARBA" id="ARBA00022578"/>
    </source>
</evidence>